<organism evidence="1 2">
    <name type="scientific">Moorena producens 3L</name>
    <dbReference type="NCBI Taxonomy" id="489825"/>
    <lineage>
        <taxon>Bacteria</taxon>
        <taxon>Bacillati</taxon>
        <taxon>Cyanobacteriota</taxon>
        <taxon>Cyanophyceae</taxon>
        <taxon>Coleofasciculales</taxon>
        <taxon>Coleofasciculaceae</taxon>
        <taxon>Moorena</taxon>
    </lineage>
</organism>
<dbReference type="AlphaFoldDB" id="F4XMW1"/>
<dbReference type="HOGENOM" id="CLU_3170360_0_0_3"/>
<keyword evidence="2" id="KW-1185">Reference proteome</keyword>
<name>F4XMW1_9CYAN</name>
<protein>
    <submittedName>
        <fullName evidence="1">Uncharacterized protein</fullName>
    </submittedName>
</protein>
<gene>
    <name evidence="1" type="ORF">LYNGBM3L_22940</name>
</gene>
<dbReference type="EMBL" id="GL890840">
    <property type="protein sequence ID" value="EGJ34020.1"/>
    <property type="molecule type" value="Genomic_DNA"/>
</dbReference>
<dbReference type="Proteomes" id="UP000003959">
    <property type="component" value="Unassembled WGS sequence"/>
</dbReference>
<proteinExistence type="predicted"/>
<evidence type="ECO:0000313" key="2">
    <source>
        <dbReference type="Proteomes" id="UP000003959"/>
    </source>
</evidence>
<accession>F4XMW1</accession>
<evidence type="ECO:0000313" key="1">
    <source>
        <dbReference type="EMBL" id="EGJ34020.1"/>
    </source>
</evidence>
<reference evidence="2" key="1">
    <citation type="journal article" date="2011" name="Proc. Natl. Acad. Sci. U.S.A.">
        <title>Genomic insights into the physiology and ecology of the marine filamentous cyanobacterium Lyngbya majuscula.</title>
        <authorList>
            <person name="Jones A.C."/>
            <person name="Monroe E.A."/>
            <person name="Podell S."/>
            <person name="Hess W.R."/>
            <person name="Klages S."/>
            <person name="Esquenazi E."/>
            <person name="Niessen S."/>
            <person name="Hoover H."/>
            <person name="Rothmann M."/>
            <person name="Lasken R.S."/>
            <person name="Yates J.R.III."/>
            <person name="Reinhardt R."/>
            <person name="Kube M."/>
            <person name="Burkart M.D."/>
            <person name="Allen E.E."/>
            <person name="Dorrestein P.C."/>
            <person name="Gerwick W.H."/>
            <person name="Gerwick L."/>
        </authorList>
    </citation>
    <scope>NUCLEOTIDE SEQUENCE [LARGE SCALE GENOMIC DNA]</scope>
    <source>
        <strain evidence="2">3L</strain>
    </source>
</reference>
<dbReference type="RefSeq" id="WP_008181066.1">
    <property type="nucleotide sequence ID" value="NZ_MKZR01000001.1"/>
</dbReference>
<sequence>MLFIKGFTISPLGQGAKKSIAQDDFSLEGQLWVKMQTLEIADGLVLT</sequence>